<keyword evidence="2" id="KW-0539">Nucleus</keyword>
<dbReference type="CDD" id="cd00067">
    <property type="entry name" value="GAL4"/>
    <property type="match status" value="1"/>
</dbReference>
<feature type="compositionally biased region" description="Polar residues" evidence="3">
    <location>
        <begin position="129"/>
        <end position="139"/>
    </location>
</feature>
<evidence type="ECO:0000313" key="7">
    <source>
        <dbReference type="Proteomes" id="UP000812287"/>
    </source>
</evidence>
<dbReference type="OrthoDB" id="4456959at2759"/>
<feature type="region of interest" description="Disordered" evidence="3">
    <location>
        <begin position="1"/>
        <end position="23"/>
    </location>
</feature>
<evidence type="ECO:0000256" key="2">
    <source>
        <dbReference type="ARBA" id="ARBA00023242"/>
    </source>
</evidence>
<reference evidence="6" key="1">
    <citation type="submission" date="2020-11" db="EMBL/GenBank/DDBJ databases">
        <title>Adaptations for nitrogen fixation in a non-lichenized fungal sporocarp promotes dispersal by wood-feeding termites.</title>
        <authorList>
            <consortium name="DOE Joint Genome Institute"/>
            <person name="Koch R.A."/>
            <person name="Yoon G."/>
            <person name="Arayal U."/>
            <person name="Lail K."/>
            <person name="Amirebrahimi M."/>
            <person name="Labutti K."/>
            <person name="Lipzen A."/>
            <person name="Riley R."/>
            <person name="Barry K."/>
            <person name="Henrissat B."/>
            <person name="Grigoriev I.V."/>
            <person name="Herr J.R."/>
            <person name="Aime M.C."/>
        </authorList>
    </citation>
    <scope>NUCLEOTIDE SEQUENCE</scope>
    <source>
        <strain evidence="6">MCA 3950</strain>
    </source>
</reference>
<dbReference type="RefSeq" id="XP_043038001.1">
    <property type="nucleotide sequence ID" value="XM_043183393.1"/>
</dbReference>
<keyword evidence="1" id="KW-0479">Metal-binding</keyword>
<evidence type="ECO:0000259" key="5">
    <source>
        <dbReference type="SMART" id="SM00906"/>
    </source>
</evidence>
<dbReference type="CDD" id="cd12148">
    <property type="entry name" value="fungal_TF_MHR"/>
    <property type="match status" value="1"/>
</dbReference>
<dbReference type="InterPro" id="IPR050987">
    <property type="entry name" value="AtrR-like"/>
</dbReference>
<evidence type="ECO:0000259" key="4">
    <source>
        <dbReference type="SMART" id="SM00066"/>
    </source>
</evidence>
<dbReference type="GO" id="GO:0008270">
    <property type="term" value="F:zinc ion binding"/>
    <property type="evidence" value="ECO:0007669"/>
    <property type="project" value="InterPro"/>
</dbReference>
<keyword evidence="7" id="KW-1185">Reference proteome</keyword>
<proteinExistence type="predicted"/>
<dbReference type="SMART" id="SM00066">
    <property type="entry name" value="GAL4"/>
    <property type="match status" value="1"/>
</dbReference>
<evidence type="ECO:0000313" key="6">
    <source>
        <dbReference type="EMBL" id="KAG7444501.1"/>
    </source>
</evidence>
<dbReference type="Proteomes" id="UP000812287">
    <property type="component" value="Unassembled WGS sequence"/>
</dbReference>
<dbReference type="GO" id="GO:0003677">
    <property type="term" value="F:DNA binding"/>
    <property type="evidence" value="ECO:0007669"/>
    <property type="project" value="InterPro"/>
</dbReference>
<evidence type="ECO:0000256" key="3">
    <source>
        <dbReference type="SAM" id="MobiDB-lite"/>
    </source>
</evidence>
<evidence type="ECO:0000256" key="1">
    <source>
        <dbReference type="ARBA" id="ARBA00022723"/>
    </source>
</evidence>
<feature type="domain" description="Zn(2)-C6 fungal-type" evidence="4">
    <location>
        <begin position="18"/>
        <end position="63"/>
    </location>
</feature>
<dbReference type="GO" id="GO:0000981">
    <property type="term" value="F:DNA-binding transcription factor activity, RNA polymerase II-specific"/>
    <property type="evidence" value="ECO:0007669"/>
    <property type="project" value="InterPro"/>
</dbReference>
<comment type="caution">
    <text evidence="6">The sequence shown here is derived from an EMBL/GenBank/DDBJ whole genome shotgun (WGS) entry which is preliminary data.</text>
</comment>
<dbReference type="InterPro" id="IPR007219">
    <property type="entry name" value="XnlR_reg_dom"/>
</dbReference>
<dbReference type="SMART" id="SM00906">
    <property type="entry name" value="Fungal_trans"/>
    <property type="match status" value="1"/>
</dbReference>
<dbReference type="Gene3D" id="4.10.240.10">
    <property type="entry name" value="Zn(2)-C6 fungal-type DNA-binding domain"/>
    <property type="match status" value="1"/>
</dbReference>
<dbReference type="EMBL" id="MU250540">
    <property type="protein sequence ID" value="KAG7444501.1"/>
    <property type="molecule type" value="Genomic_DNA"/>
</dbReference>
<dbReference type="PANTHER" id="PTHR46910:SF38">
    <property type="entry name" value="ZN(2)-C6 FUNGAL-TYPE DOMAIN-CONTAINING PROTEIN"/>
    <property type="match status" value="1"/>
</dbReference>
<dbReference type="GeneID" id="66105690"/>
<dbReference type="InterPro" id="IPR036864">
    <property type="entry name" value="Zn2-C6_fun-type_DNA-bd_sf"/>
</dbReference>
<accession>A0A9P8AR41</accession>
<feature type="domain" description="Xylanolytic transcriptional activator regulatory" evidence="5">
    <location>
        <begin position="339"/>
        <end position="413"/>
    </location>
</feature>
<protein>
    <recommendedName>
        <fullName evidence="8">Transcription factor domain-containing protein</fullName>
    </recommendedName>
</protein>
<dbReference type="GO" id="GO:0006351">
    <property type="term" value="P:DNA-templated transcription"/>
    <property type="evidence" value="ECO:0007669"/>
    <property type="project" value="InterPro"/>
</dbReference>
<dbReference type="InterPro" id="IPR001138">
    <property type="entry name" value="Zn2Cys6_DnaBD"/>
</dbReference>
<dbReference type="AlphaFoldDB" id="A0A9P8AR41"/>
<name>A0A9P8AR41_9AGAR</name>
<sequence>MFKKESSQRPTVPRSKKRRLQGACDTCRQRKSDSANMPGNKCSNCIAFGSECTHIAATAKGRMGPVAYDQHETVKNDLQVHINAILSDTTPYLVPNDHTLVRAILVDLACYVRQLESDLAVAKSLTSLPSATPQTTQTAESPSDDDEVDDSSFVDALSRFTISTSDVRHFGRSSGMMLIKSAIEMKNAYSNSPPVTSYLDLRRPRFWTVYPWQRPTSENLPPLRFPPPDLLDHLVSLFLTTTNAHFFILHGPTFRREIAAGTHLSSRNFGSLVLGVCAVASRHSDDPRVGPLAQAGWEWYIQLRSIHLSRFSTPATLWELQLYPLMVLFLYGTTTPEASFVLIGAGVRLAQDVGAHRKRVKPLEEWTIEDELWKRIFWALVITDVFVSSFVGKPRATTSEHFDLELPLEVDEDYWPGEVLADREHPWTQPSHKPADVKAWILHIKLLDILSFAQITIYTVKRSVYWDAISTPEWHQNIAVELDSALNKWIDSIPDYLRWDPLKSNQYHFDQSALLYSTYYWVQMQVHRRFLPSPNVNKSPEKLNSGFPSLSICANAARSCSHIVDIHAKTRTLAVPNLLVAVFHSALVLLLNLWGGKRLGLSTNPSRAMEDVFKCMNVLRKYEDRYLVAGRY</sequence>
<dbReference type="Pfam" id="PF04082">
    <property type="entry name" value="Fungal_trans"/>
    <property type="match status" value="1"/>
</dbReference>
<organism evidence="6 7">
    <name type="scientific">Guyanagaster necrorhizus</name>
    <dbReference type="NCBI Taxonomy" id="856835"/>
    <lineage>
        <taxon>Eukaryota</taxon>
        <taxon>Fungi</taxon>
        <taxon>Dikarya</taxon>
        <taxon>Basidiomycota</taxon>
        <taxon>Agaricomycotina</taxon>
        <taxon>Agaricomycetes</taxon>
        <taxon>Agaricomycetidae</taxon>
        <taxon>Agaricales</taxon>
        <taxon>Marasmiineae</taxon>
        <taxon>Physalacriaceae</taxon>
        <taxon>Guyanagaster</taxon>
    </lineage>
</organism>
<feature type="region of interest" description="Disordered" evidence="3">
    <location>
        <begin position="129"/>
        <end position="150"/>
    </location>
</feature>
<evidence type="ECO:0008006" key="8">
    <source>
        <dbReference type="Google" id="ProtNLM"/>
    </source>
</evidence>
<dbReference type="SUPFAM" id="SSF57701">
    <property type="entry name" value="Zn2/Cys6 DNA-binding domain"/>
    <property type="match status" value="1"/>
</dbReference>
<dbReference type="PANTHER" id="PTHR46910">
    <property type="entry name" value="TRANSCRIPTION FACTOR PDR1"/>
    <property type="match status" value="1"/>
</dbReference>
<gene>
    <name evidence="6" type="ORF">BT62DRAFT_900033</name>
</gene>